<comment type="caution">
    <text evidence="3">The sequence shown here is derived from an EMBL/GenBank/DDBJ whole genome shotgun (WGS) entry which is preliminary data.</text>
</comment>
<gene>
    <name evidence="3" type="ORF">ACFSJD_11420</name>
</gene>
<evidence type="ECO:0000256" key="2">
    <source>
        <dbReference type="SAM" id="Phobius"/>
    </source>
</evidence>
<evidence type="ECO:0000313" key="4">
    <source>
        <dbReference type="Proteomes" id="UP001597114"/>
    </source>
</evidence>
<feature type="region of interest" description="Disordered" evidence="1">
    <location>
        <begin position="1"/>
        <end position="40"/>
    </location>
</feature>
<organism evidence="3 4">
    <name type="scientific">Pseudonocardia yunnanensis</name>
    <dbReference type="NCBI Taxonomy" id="58107"/>
    <lineage>
        <taxon>Bacteria</taxon>
        <taxon>Bacillati</taxon>
        <taxon>Actinomycetota</taxon>
        <taxon>Actinomycetes</taxon>
        <taxon>Pseudonocardiales</taxon>
        <taxon>Pseudonocardiaceae</taxon>
        <taxon>Pseudonocardia</taxon>
    </lineage>
</organism>
<protein>
    <submittedName>
        <fullName evidence="3">Uncharacterized protein</fullName>
    </submittedName>
</protein>
<feature type="transmembrane region" description="Helical" evidence="2">
    <location>
        <begin position="53"/>
        <end position="69"/>
    </location>
</feature>
<sequence length="300" mass="31277">MDPRRPTPPPWLPAARPQVPPPAASEPPPPAPPPGPPARPRFDWRRLARSRRGAAGLAILAAALLLWPFSGLSWIPWLAGLGALIVLRILRLDGLLRGWDLPLAGLVVVVGLMMSTGPWAWALAASIGVLIAGLVRLPAWRLAAAGGVLCLITGVGFAVTNLAQQQQAAASYEVTQQLNRADQGAPRPQSVLPSLLNRIAMGSPGAVCDNLLSEPARTPFAASVGQPDCAAAVMALAARVSDRIRYAQAEIPSVPTATGIEADACNMSWGSGAQAGPQIGHFTIGPVAPSRYVVTGFRPC</sequence>
<proteinExistence type="predicted"/>
<feature type="compositionally biased region" description="Pro residues" evidence="1">
    <location>
        <begin position="1"/>
        <end position="39"/>
    </location>
</feature>
<accession>A0ABW4ETC0</accession>
<dbReference type="RefSeq" id="WP_344720180.1">
    <property type="nucleotide sequence ID" value="NZ_BAAAUS010000006.1"/>
</dbReference>
<keyword evidence="4" id="KW-1185">Reference proteome</keyword>
<name>A0ABW4ETC0_9PSEU</name>
<keyword evidence="2" id="KW-0812">Transmembrane</keyword>
<dbReference type="EMBL" id="JBHUCO010000012">
    <property type="protein sequence ID" value="MFD1518103.1"/>
    <property type="molecule type" value="Genomic_DNA"/>
</dbReference>
<evidence type="ECO:0000313" key="3">
    <source>
        <dbReference type="EMBL" id="MFD1518103.1"/>
    </source>
</evidence>
<keyword evidence="2" id="KW-1133">Transmembrane helix</keyword>
<feature type="transmembrane region" description="Helical" evidence="2">
    <location>
        <begin position="103"/>
        <end position="133"/>
    </location>
</feature>
<keyword evidence="2" id="KW-0472">Membrane</keyword>
<evidence type="ECO:0000256" key="1">
    <source>
        <dbReference type="SAM" id="MobiDB-lite"/>
    </source>
</evidence>
<dbReference type="Proteomes" id="UP001597114">
    <property type="component" value="Unassembled WGS sequence"/>
</dbReference>
<feature type="transmembrane region" description="Helical" evidence="2">
    <location>
        <begin position="139"/>
        <end position="159"/>
    </location>
</feature>
<feature type="transmembrane region" description="Helical" evidence="2">
    <location>
        <begin position="75"/>
        <end position="91"/>
    </location>
</feature>
<reference evidence="4" key="1">
    <citation type="journal article" date="2019" name="Int. J. Syst. Evol. Microbiol.">
        <title>The Global Catalogue of Microorganisms (GCM) 10K type strain sequencing project: providing services to taxonomists for standard genome sequencing and annotation.</title>
        <authorList>
            <consortium name="The Broad Institute Genomics Platform"/>
            <consortium name="The Broad Institute Genome Sequencing Center for Infectious Disease"/>
            <person name="Wu L."/>
            <person name="Ma J."/>
        </authorList>
    </citation>
    <scope>NUCLEOTIDE SEQUENCE [LARGE SCALE GENOMIC DNA]</scope>
    <source>
        <strain evidence="4">CCM 7043</strain>
    </source>
</reference>